<protein>
    <submittedName>
        <fullName evidence="2">Uncharacterized protein</fullName>
    </submittedName>
</protein>
<dbReference type="AlphaFoldDB" id="A0A4V3SBD4"/>
<sequence length="102" mass="11302">MEVHVEAVFRVKGSDEQACEKGRRALPYVCDCRTAAVAAASRLRGCRGDARIPRDDVLHRARRSLTQSRPDNEDDWQDAAARAAADRPPPRAAVSSCHLMFI</sequence>
<organism evidence="2 3">
    <name type="scientific">Temnothorax longispinosus</name>
    <dbReference type="NCBI Taxonomy" id="300112"/>
    <lineage>
        <taxon>Eukaryota</taxon>
        <taxon>Metazoa</taxon>
        <taxon>Ecdysozoa</taxon>
        <taxon>Arthropoda</taxon>
        <taxon>Hexapoda</taxon>
        <taxon>Insecta</taxon>
        <taxon>Pterygota</taxon>
        <taxon>Neoptera</taxon>
        <taxon>Endopterygota</taxon>
        <taxon>Hymenoptera</taxon>
        <taxon>Apocrita</taxon>
        <taxon>Aculeata</taxon>
        <taxon>Formicoidea</taxon>
        <taxon>Formicidae</taxon>
        <taxon>Myrmicinae</taxon>
        <taxon>Temnothorax</taxon>
    </lineage>
</organism>
<evidence type="ECO:0000313" key="3">
    <source>
        <dbReference type="Proteomes" id="UP000310200"/>
    </source>
</evidence>
<dbReference type="EMBL" id="QBLH01001288">
    <property type="protein sequence ID" value="TGZ52384.1"/>
    <property type="molecule type" value="Genomic_DNA"/>
</dbReference>
<keyword evidence="3" id="KW-1185">Reference proteome</keyword>
<evidence type="ECO:0000256" key="1">
    <source>
        <dbReference type="SAM" id="MobiDB-lite"/>
    </source>
</evidence>
<accession>A0A4V3SBD4</accession>
<name>A0A4V3SBD4_9HYME</name>
<reference evidence="2 3" key="1">
    <citation type="journal article" date="2019" name="Philos. Trans. R. Soc. Lond., B, Biol. Sci.">
        <title>Ant behaviour and brain gene expression of defending hosts depend on the ecological success of the intruding social parasite.</title>
        <authorList>
            <person name="Kaur R."/>
            <person name="Stoldt M."/>
            <person name="Jongepier E."/>
            <person name="Feldmeyer B."/>
            <person name="Menzel F."/>
            <person name="Bornberg-Bauer E."/>
            <person name="Foitzik S."/>
        </authorList>
    </citation>
    <scope>NUCLEOTIDE SEQUENCE [LARGE SCALE GENOMIC DNA]</scope>
    <source>
        <tissue evidence="2">Whole body</tissue>
    </source>
</reference>
<dbReference type="Proteomes" id="UP000310200">
    <property type="component" value="Unassembled WGS sequence"/>
</dbReference>
<feature type="region of interest" description="Disordered" evidence="1">
    <location>
        <begin position="59"/>
        <end position="95"/>
    </location>
</feature>
<evidence type="ECO:0000313" key="2">
    <source>
        <dbReference type="EMBL" id="TGZ52384.1"/>
    </source>
</evidence>
<comment type="caution">
    <text evidence="2">The sequence shown here is derived from an EMBL/GenBank/DDBJ whole genome shotgun (WGS) entry which is preliminary data.</text>
</comment>
<proteinExistence type="predicted"/>
<gene>
    <name evidence="2" type="ORF">DBV15_09250</name>
</gene>